<evidence type="ECO:0000256" key="7">
    <source>
        <dbReference type="SAM" id="MobiDB-lite"/>
    </source>
</evidence>
<protein>
    <recommendedName>
        <fullName evidence="11">Peptidase M50 family protein</fullName>
    </recommendedName>
</protein>
<evidence type="ECO:0000313" key="10">
    <source>
        <dbReference type="Proteomes" id="UP000829194"/>
    </source>
</evidence>
<evidence type="ECO:0000313" key="9">
    <source>
        <dbReference type="EMBL" id="UNP27380.1"/>
    </source>
</evidence>
<comment type="similarity">
    <text evidence="2">Belongs to the peptidase M50B family.</text>
</comment>
<dbReference type="PANTHER" id="PTHR39188">
    <property type="entry name" value="MEMBRANE-ASSOCIATED ZINC METALLOPROTEASE M50B"/>
    <property type="match status" value="1"/>
</dbReference>
<feature type="compositionally biased region" description="Low complexity" evidence="7">
    <location>
        <begin position="176"/>
        <end position="189"/>
    </location>
</feature>
<organism evidence="9 10">
    <name type="scientific">Lysobacter gummosus</name>
    <dbReference type="NCBI Taxonomy" id="262324"/>
    <lineage>
        <taxon>Bacteria</taxon>
        <taxon>Pseudomonadati</taxon>
        <taxon>Pseudomonadota</taxon>
        <taxon>Gammaproteobacteria</taxon>
        <taxon>Lysobacterales</taxon>
        <taxon>Lysobacteraceae</taxon>
        <taxon>Lysobacter</taxon>
    </lineage>
</organism>
<keyword evidence="4" id="KW-0378">Hydrolase</keyword>
<comment type="cofactor">
    <cofactor evidence="1">
        <name>Zn(2+)</name>
        <dbReference type="ChEBI" id="CHEBI:29105"/>
    </cofactor>
</comment>
<evidence type="ECO:0008006" key="11">
    <source>
        <dbReference type="Google" id="ProtNLM"/>
    </source>
</evidence>
<feature type="transmembrane region" description="Helical" evidence="8">
    <location>
        <begin position="12"/>
        <end position="34"/>
    </location>
</feature>
<feature type="transmembrane region" description="Helical" evidence="8">
    <location>
        <begin position="95"/>
        <end position="117"/>
    </location>
</feature>
<evidence type="ECO:0000256" key="8">
    <source>
        <dbReference type="SAM" id="Phobius"/>
    </source>
</evidence>
<keyword evidence="6" id="KW-0482">Metalloprotease</keyword>
<evidence type="ECO:0000256" key="3">
    <source>
        <dbReference type="ARBA" id="ARBA00022670"/>
    </source>
</evidence>
<keyword evidence="8" id="KW-0812">Transmembrane</keyword>
<sequence>MAYRRSELTLFRLFGAPVLVHWTVLLIVLLALLFSRDPLVLSAGFAAYLSLILVHEIGHACIARFNRLRVHELLVFPLHGWCRYEAGRTRGQDIAVAWGGVAAQAVLFAVAVALSILAPNPGGPFGPALAAIVLVWGPLNLLNIVVNLLPIAPFDGRTAWGVLPWGLQRIRSSLRAPAKATATKKPPAAEAKKSTNEKVVLLSERRKRR</sequence>
<feature type="transmembrane region" description="Helical" evidence="8">
    <location>
        <begin position="40"/>
        <end position="62"/>
    </location>
</feature>
<name>A0ABY3XA88_9GAMM</name>
<evidence type="ECO:0000256" key="6">
    <source>
        <dbReference type="ARBA" id="ARBA00023049"/>
    </source>
</evidence>
<evidence type="ECO:0000256" key="5">
    <source>
        <dbReference type="ARBA" id="ARBA00022833"/>
    </source>
</evidence>
<dbReference type="Proteomes" id="UP000829194">
    <property type="component" value="Chromosome"/>
</dbReference>
<keyword evidence="8" id="KW-0472">Membrane</keyword>
<dbReference type="EMBL" id="CP093547">
    <property type="protein sequence ID" value="UNP27380.1"/>
    <property type="molecule type" value="Genomic_DNA"/>
</dbReference>
<keyword evidence="8" id="KW-1133">Transmembrane helix</keyword>
<feature type="transmembrane region" description="Helical" evidence="8">
    <location>
        <begin position="129"/>
        <end position="149"/>
    </location>
</feature>
<keyword evidence="5" id="KW-0862">Zinc</keyword>
<keyword evidence="3" id="KW-0645">Protease</keyword>
<dbReference type="RefSeq" id="WP_057943116.1">
    <property type="nucleotide sequence ID" value="NZ_CP011131.1"/>
</dbReference>
<dbReference type="PANTHER" id="PTHR39188:SF3">
    <property type="entry name" value="STAGE IV SPORULATION PROTEIN FB"/>
    <property type="match status" value="1"/>
</dbReference>
<reference evidence="9 10" key="1">
    <citation type="submission" date="2022-03" db="EMBL/GenBank/DDBJ databases">
        <title>Complete genome sequence of Lysobacter capsici VKM B-2533 and Lysobacter gummosus 10.1.1, promising sources of lytic agents.</title>
        <authorList>
            <person name="Tarlachkov S.V."/>
            <person name="Kudryakova I.V."/>
            <person name="Afoshin A.S."/>
            <person name="Leontyevskaya E.A."/>
            <person name="Leontyevskaya N.V."/>
        </authorList>
    </citation>
    <scope>NUCLEOTIDE SEQUENCE [LARGE SCALE GENOMIC DNA]</scope>
    <source>
        <strain evidence="9 10">10.1.1</strain>
    </source>
</reference>
<keyword evidence="10" id="KW-1185">Reference proteome</keyword>
<evidence type="ECO:0000256" key="1">
    <source>
        <dbReference type="ARBA" id="ARBA00001947"/>
    </source>
</evidence>
<gene>
    <name evidence="9" type="ORF">MOV92_12620</name>
</gene>
<accession>A0ABY3XA88</accession>
<feature type="region of interest" description="Disordered" evidence="7">
    <location>
        <begin position="176"/>
        <end position="209"/>
    </location>
</feature>
<evidence type="ECO:0000256" key="4">
    <source>
        <dbReference type="ARBA" id="ARBA00022801"/>
    </source>
</evidence>
<evidence type="ECO:0000256" key="2">
    <source>
        <dbReference type="ARBA" id="ARBA00007931"/>
    </source>
</evidence>
<proteinExistence type="inferred from homology"/>